<name>A0A085MSW7_9BILA</name>
<evidence type="ECO:0000313" key="3">
    <source>
        <dbReference type="EMBL" id="KFD60313.1"/>
    </source>
</evidence>
<dbReference type="AlphaFoldDB" id="A0A085MSW7"/>
<dbReference type="Proteomes" id="UP000030758">
    <property type="component" value="Unassembled WGS sequence"/>
</dbReference>
<gene>
    <name evidence="2" type="ORF">M513_08861</name>
    <name evidence="3" type="ORF">M514_08861</name>
</gene>
<feature type="compositionally biased region" description="Polar residues" evidence="1">
    <location>
        <begin position="10"/>
        <end position="24"/>
    </location>
</feature>
<reference evidence="3 4" key="1">
    <citation type="journal article" date="2014" name="Nat. Genet.">
        <title>Genome and transcriptome of the porcine whipworm Trichuris suis.</title>
        <authorList>
            <person name="Jex A.R."/>
            <person name="Nejsum P."/>
            <person name="Schwarz E.M."/>
            <person name="Hu L."/>
            <person name="Young N.D."/>
            <person name="Hall R.S."/>
            <person name="Korhonen P.K."/>
            <person name="Liao S."/>
            <person name="Thamsborg S."/>
            <person name="Xia J."/>
            <person name="Xu P."/>
            <person name="Wang S."/>
            <person name="Scheerlinck J.P."/>
            <person name="Hofmann A."/>
            <person name="Sternberg P.W."/>
            <person name="Wang J."/>
            <person name="Gasser R.B."/>
        </authorList>
    </citation>
    <scope>NUCLEOTIDE SEQUENCE [LARGE SCALE GENOMIC DNA]</scope>
    <source>
        <strain evidence="3">DCEP-RM93F</strain>
        <strain evidence="2">DCEP-RM93M</strain>
    </source>
</reference>
<organism evidence="3">
    <name type="scientific">Trichuris suis</name>
    <name type="common">pig whipworm</name>
    <dbReference type="NCBI Taxonomy" id="68888"/>
    <lineage>
        <taxon>Eukaryota</taxon>
        <taxon>Metazoa</taxon>
        <taxon>Ecdysozoa</taxon>
        <taxon>Nematoda</taxon>
        <taxon>Enoplea</taxon>
        <taxon>Dorylaimia</taxon>
        <taxon>Trichinellida</taxon>
        <taxon>Trichuridae</taxon>
        <taxon>Trichuris</taxon>
    </lineage>
</organism>
<dbReference type="EMBL" id="KL367676">
    <property type="protein sequence ID" value="KFD60313.1"/>
    <property type="molecule type" value="Genomic_DNA"/>
</dbReference>
<protein>
    <submittedName>
        <fullName evidence="3">Uncharacterized protein</fullName>
    </submittedName>
</protein>
<dbReference type="Proteomes" id="UP000030764">
    <property type="component" value="Unassembled WGS sequence"/>
</dbReference>
<sequence length="172" mass="18894">MDLMSPGSPGASTTKARGTHSSGPSEAHAGELAMPLLYPWRTGRLRPCCPSYRGTSGLALILSSSRGGSDWQPPTTRSMPSSRASYRCSCPDQTHRLRPFQYHSERWTIHTVRSDKVRLSTEDRPGAIDNIRCGCGANYIGETGHYVAMVYINTGPRSMHTEQLKSGVELRL</sequence>
<dbReference type="EMBL" id="KL363256">
    <property type="protein sequence ID" value="KFD50233.1"/>
    <property type="molecule type" value="Genomic_DNA"/>
</dbReference>
<proteinExistence type="predicted"/>
<evidence type="ECO:0000313" key="2">
    <source>
        <dbReference type="EMBL" id="KFD50233.1"/>
    </source>
</evidence>
<feature type="region of interest" description="Disordered" evidence="1">
    <location>
        <begin position="1"/>
        <end position="28"/>
    </location>
</feature>
<evidence type="ECO:0000256" key="1">
    <source>
        <dbReference type="SAM" id="MobiDB-lite"/>
    </source>
</evidence>
<keyword evidence="4" id="KW-1185">Reference proteome</keyword>
<feature type="compositionally biased region" description="Polar residues" evidence="1">
    <location>
        <begin position="65"/>
        <end position="84"/>
    </location>
</feature>
<feature type="region of interest" description="Disordered" evidence="1">
    <location>
        <begin position="65"/>
        <end position="85"/>
    </location>
</feature>
<evidence type="ECO:0000313" key="4">
    <source>
        <dbReference type="Proteomes" id="UP000030764"/>
    </source>
</evidence>
<accession>A0A085MSW7</accession>